<proteinExistence type="inferred from homology"/>
<keyword evidence="5 12" id="KW-0812">Transmembrane</keyword>
<keyword evidence="3 12" id="KW-0813">Transport</keyword>
<keyword evidence="4 12" id="KW-0894">Sodium channel</keyword>
<keyword evidence="8 12" id="KW-0406">Ion transport</keyword>
<dbReference type="Proteomes" id="UP001652621">
    <property type="component" value="Unplaced"/>
</dbReference>
<feature type="transmembrane region" description="Helical" evidence="13">
    <location>
        <begin position="42"/>
        <end position="64"/>
    </location>
</feature>
<keyword evidence="11 12" id="KW-0407">Ion channel</keyword>
<name>A0ABM3URF7_MUSDO</name>
<protein>
    <submittedName>
        <fullName evidence="15">Uncharacterized protein LOC109612208</fullName>
    </submittedName>
</protein>
<keyword evidence="9 13" id="KW-0472">Membrane</keyword>
<reference evidence="15" key="1">
    <citation type="submission" date="2025-08" db="UniProtKB">
        <authorList>
            <consortium name="RefSeq"/>
        </authorList>
    </citation>
    <scope>IDENTIFICATION</scope>
    <source>
        <strain evidence="15">Aabys</strain>
        <tissue evidence="15">Whole body</tissue>
    </source>
</reference>
<evidence type="ECO:0000313" key="14">
    <source>
        <dbReference type="Proteomes" id="UP001652621"/>
    </source>
</evidence>
<evidence type="ECO:0000256" key="3">
    <source>
        <dbReference type="ARBA" id="ARBA00022448"/>
    </source>
</evidence>
<evidence type="ECO:0000256" key="6">
    <source>
        <dbReference type="ARBA" id="ARBA00022989"/>
    </source>
</evidence>
<dbReference type="GeneID" id="109612208"/>
<dbReference type="InterPro" id="IPR001873">
    <property type="entry name" value="ENaC"/>
</dbReference>
<dbReference type="RefSeq" id="XP_058976114.1">
    <property type="nucleotide sequence ID" value="XM_059120131.1"/>
</dbReference>
<dbReference type="Gene3D" id="1.10.287.820">
    <property type="entry name" value="Acid-sensing ion channel domain"/>
    <property type="match status" value="1"/>
</dbReference>
<evidence type="ECO:0000256" key="13">
    <source>
        <dbReference type="SAM" id="Phobius"/>
    </source>
</evidence>
<evidence type="ECO:0000256" key="5">
    <source>
        <dbReference type="ARBA" id="ARBA00022692"/>
    </source>
</evidence>
<comment type="similarity">
    <text evidence="2 12">Belongs to the amiloride-sensitive sodium channel (TC 1.A.6) family.</text>
</comment>
<gene>
    <name evidence="15" type="primary">LOC109612208</name>
</gene>
<evidence type="ECO:0000256" key="12">
    <source>
        <dbReference type="RuleBase" id="RU000679"/>
    </source>
</evidence>
<evidence type="ECO:0000256" key="10">
    <source>
        <dbReference type="ARBA" id="ARBA00023201"/>
    </source>
</evidence>
<keyword evidence="6 13" id="KW-1133">Transmembrane helix</keyword>
<comment type="subcellular location">
    <subcellularLocation>
        <location evidence="1">Membrane</location>
        <topology evidence="1">Multi-pass membrane protein</topology>
    </subcellularLocation>
</comment>
<dbReference type="PANTHER" id="PTHR11690">
    <property type="entry name" value="AMILORIDE-SENSITIVE SODIUM CHANNEL-RELATED"/>
    <property type="match status" value="1"/>
</dbReference>
<organism evidence="14 15">
    <name type="scientific">Musca domestica</name>
    <name type="common">House fly</name>
    <dbReference type="NCBI Taxonomy" id="7370"/>
    <lineage>
        <taxon>Eukaryota</taxon>
        <taxon>Metazoa</taxon>
        <taxon>Ecdysozoa</taxon>
        <taxon>Arthropoda</taxon>
        <taxon>Hexapoda</taxon>
        <taxon>Insecta</taxon>
        <taxon>Pterygota</taxon>
        <taxon>Neoptera</taxon>
        <taxon>Endopterygota</taxon>
        <taxon>Diptera</taxon>
        <taxon>Brachycera</taxon>
        <taxon>Muscomorpha</taxon>
        <taxon>Muscoidea</taxon>
        <taxon>Muscidae</taxon>
        <taxon>Musca</taxon>
    </lineage>
</organism>
<evidence type="ECO:0000256" key="11">
    <source>
        <dbReference type="ARBA" id="ARBA00023303"/>
    </source>
</evidence>
<keyword evidence="7" id="KW-0915">Sodium</keyword>
<evidence type="ECO:0000256" key="2">
    <source>
        <dbReference type="ARBA" id="ARBA00007193"/>
    </source>
</evidence>
<evidence type="ECO:0000256" key="1">
    <source>
        <dbReference type="ARBA" id="ARBA00004141"/>
    </source>
</evidence>
<keyword evidence="10 12" id="KW-0739">Sodium transport</keyword>
<dbReference type="Pfam" id="PF00858">
    <property type="entry name" value="ASC"/>
    <property type="match status" value="1"/>
</dbReference>
<keyword evidence="14" id="KW-1185">Reference proteome</keyword>
<evidence type="ECO:0000313" key="15">
    <source>
        <dbReference type="RefSeq" id="XP_058976114.1"/>
    </source>
</evidence>
<accession>A0ABM3URF7</accession>
<evidence type="ECO:0000256" key="7">
    <source>
        <dbReference type="ARBA" id="ARBA00023053"/>
    </source>
</evidence>
<sequence>MLGLLHKPKIQTIIRFVVDFASRNPMHGMGYLAKTNIHWCEFIYWLVIIFYMLFYSVICGLRLVQHYRSRNSAITYNVDYMQLNTLYPSVTLCPREILDVEKAKHFVRSIKNLTDNDEFENMVEFLQKLSIVSGRRAEYFRTSYDNIQPKDYMELVFNLSHIYSVTHNDTPAVKVMTDRGICYTFRNLLYREVNTKYWFDPHARYINHSFYKFPYTFNFSDSFPIRIKIKHNIQGPIDIFVHSPYELPTTWTRPNAIVNDMGTGTKLVVGIKDIKFQENLLSETALDERRCHSMAPSNLSMFPTTYSQNLCLMECRLNFIIKKCRCIPHFYFNRNIARSAIAKISICNVTGLNCIYRFARQIRKIYSNSKTLPSTAKCQCYPNCINQIVVTEVSSFPLNTNKFGLIVFAIDYPPLESFERSVMYSKLDYAGK</sequence>
<evidence type="ECO:0000256" key="8">
    <source>
        <dbReference type="ARBA" id="ARBA00023065"/>
    </source>
</evidence>
<evidence type="ECO:0000256" key="9">
    <source>
        <dbReference type="ARBA" id="ARBA00023136"/>
    </source>
</evidence>
<dbReference type="PANTHER" id="PTHR11690:SF240">
    <property type="entry name" value="PICKPOCKET 25-RELATED"/>
    <property type="match status" value="1"/>
</dbReference>
<evidence type="ECO:0000256" key="4">
    <source>
        <dbReference type="ARBA" id="ARBA00022461"/>
    </source>
</evidence>